<evidence type="ECO:0000313" key="5">
    <source>
        <dbReference type="Proteomes" id="UP000649617"/>
    </source>
</evidence>
<dbReference type="Pfam" id="PF00023">
    <property type="entry name" value="Ank"/>
    <property type="match status" value="1"/>
</dbReference>
<comment type="caution">
    <text evidence="4">The sequence shown here is derived from an EMBL/GenBank/DDBJ whole genome shotgun (WGS) entry which is preliminary data.</text>
</comment>
<dbReference type="SMART" id="SM00248">
    <property type="entry name" value="ANK"/>
    <property type="match status" value="5"/>
</dbReference>
<dbReference type="InterPro" id="IPR002110">
    <property type="entry name" value="Ankyrin_rpt"/>
</dbReference>
<keyword evidence="5" id="KW-1185">Reference proteome</keyword>
<feature type="repeat" description="ANK" evidence="3">
    <location>
        <begin position="515"/>
        <end position="547"/>
    </location>
</feature>
<feature type="non-terminal residue" evidence="4">
    <location>
        <position position="1"/>
    </location>
</feature>
<dbReference type="PANTHER" id="PTHR24189:SF50">
    <property type="entry name" value="ANKYRIN REPEAT AND SOCS BOX PROTEIN 2"/>
    <property type="match status" value="1"/>
</dbReference>
<sequence>MGSSLCKPAEEYTCAAQSTVHECRFPLWAVKVSDFLQMSGPPEPHGVLQERGLLHQWYPGMFLIFVSHQWLSINHPDPEGQQVRVLQEALRSSISGALHVHEDLITWTDERELSPKIRWHIAEGFLFFDWYAIPQITARKDGVNEEATKSDAALAVQSIPAYVELSNIFLALVPELEHRDTAKTVNYATWLSRGWCRAELWCRLLSNKQDTDVIVVYSSAEAEFMSPLDWQNNSIVEGDFTVESDRAVVVHLGEMAVDSKISHLQESGPLSHYRFYAALRPKLMHQPCQGRSLEAFLGQFRFDSLEDAVQERTGMTAVMCATFSGDEHMLRLLAARRADVNHSLEGLNELGYYDTQTVLMAATKSRQEPSVLATLVALRADVNAKARTGLDALFMCRTPEHVKVLLECRVDMPNACLCGAAMFGGPDTIKLLLEKRCDPGDNTASSPLLSLAMNCRHNSKAVEIARMLIAHRGDVNAVEMIPEDMLWDCRKAQIQLAIFGWSLCKRLTRFAGSMPGLTPLGYAAIVGHTELTRLFLDHGAESMPNERGDLPEDLAR</sequence>
<accession>A0A812YPZ3</accession>
<dbReference type="EMBL" id="CAJNIZ010048095">
    <property type="protein sequence ID" value="CAE7782056.1"/>
    <property type="molecule type" value="Genomic_DNA"/>
</dbReference>
<dbReference type="AlphaFoldDB" id="A0A812YPZ3"/>
<protein>
    <submittedName>
        <fullName evidence="4">Uncharacterized protein</fullName>
    </submittedName>
</protein>
<dbReference type="PROSITE" id="PS50088">
    <property type="entry name" value="ANK_REPEAT"/>
    <property type="match status" value="1"/>
</dbReference>
<dbReference type="SUPFAM" id="SSF48403">
    <property type="entry name" value="Ankyrin repeat"/>
    <property type="match status" value="1"/>
</dbReference>
<gene>
    <name evidence="4" type="ORF">SPIL2461_LOCUS23261</name>
</gene>
<evidence type="ECO:0000256" key="1">
    <source>
        <dbReference type="ARBA" id="ARBA00022737"/>
    </source>
</evidence>
<name>A0A812YPZ3_SYMPI</name>
<dbReference type="InterPro" id="IPR036770">
    <property type="entry name" value="Ankyrin_rpt-contain_sf"/>
</dbReference>
<evidence type="ECO:0000313" key="4">
    <source>
        <dbReference type="EMBL" id="CAE7782056.1"/>
    </source>
</evidence>
<dbReference type="Proteomes" id="UP000649617">
    <property type="component" value="Unassembled WGS sequence"/>
</dbReference>
<dbReference type="Gene3D" id="1.25.40.20">
    <property type="entry name" value="Ankyrin repeat-containing domain"/>
    <property type="match status" value="1"/>
</dbReference>
<evidence type="ECO:0000256" key="2">
    <source>
        <dbReference type="ARBA" id="ARBA00023043"/>
    </source>
</evidence>
<dbReference type="OrthoDB" id="194358at2759"/>
<dbReference type="InterPro" id="IPR050745">
    <property type="entry name" value="Multifunctional_regulatory"/>
</dbReference>
<proteinExistence type="predicted"/>
<keyword evidence="2 3" id="KW-0040">ANK repeat</keyword>
<keyword evidence="1" id="KW-0677">Repeat</keyword>
<dbReference type="PROSITE" id="PS50297">
    <property type="entry name" value="ANK_REP_REGION"/>
    <property type="match status" value="1"/>
</dbReference>
<organism evidence="4 5">
    <name type="scientific">Symbiodinium pilosum</name>
    <name type="common">Dinoflagellate</name>
    <dbReference type="NCBI Taxonomy" id="2952"/>
    <lineage>
        <taxon>Eukaryota</taxon>
        <taxon>Sar</taxon>
        <taxon>Alveolata</taxon>
        <taxon>Dinophyceae</taxon>
        <taxon>Suessiales</taxon>
        <taxon>Symbiodiniaceae</taxon>
        <taxon>Symbiodinium</taxon>
    </lineage>
</organism>
<evidence type="ECO:0000256" key="3">
    <source>
        <dbReference type="PROSITE-ProRule" id="PRU00023"/>
    </source>
</evidence>
<dbReference type="PANTHER" id="PTHR24189">
    <property type="entry name" value="MYOTROPHIN"/>
    <property type="match status" value="1"/>
</dbReference>
<reference evidence="4" key="1">
    <citation type="submission" date="2021-02" db="EMBL/GenBank/DDBJ databases">
        <authorList>
            <person name="Dougan E. K."/>
            <person name="Rhodes N."/>
            <person name="Thang M."/>
            <person name="Chan C."/>
        </authorList>
    </citation>
    <scope>NUCLEOTIDE SEQUENCE</scope>
</reference>